<dbReference type="EMBL" id="BNJK01000003">
    <property type="protein sequence ID" value="GHP00724.1"/>
    <property type="molecule type" value="Genomic_DNA"/>
</dbReference>
<comment type="caution">
    <text evidence="1">The sequence shown here is derived from an EMBL/GenBank/DDBJ whole genome shotgun (WGS) entry which is preliminary data.</text>
</comment>
<keyword evidence="2" id="KW-1185">Reference proteome</keyword>
<gene>
    <name evidence="1" type="ORF">KSF_107710</name>
</gene>
<evidence type="ECO:0000313" key="2">
    <source>
        <dbReference type="Proteomes" id="UP000597444"/>
    </source>
</evidence>
<evidence type="ECO:0000313" key="1">
    <source>
        <dbReference type="EMBL" id="GHP00724.1"/>
    </source>
</evidence>
<proteinExistence type="predicted"/>
<dbReference type="Proteomes" id="UP000597444">
    <property type="component" value="Unassembled WGS sequence"/>
</dbReference>
<accession>A0A8J3IYB0</accession>
<reference evidence="1" key="1">
    <citation type="submission" date="2020-10" db="EMBL/GenBank/DDBJ databases">
        <title>Taxonomic study of unclassified bacteria belonging to the class Ktedonobacteria.</title>
        <authorList>
            <person name="Yabe S."/>
            <person name="Wang C.M."/>
            <person name="Zheng Y."/>
            <person name="Sakai Y."/>
            <person name="Cavaletti L."/>
            <person name="Monciardini P."/>
            <person name="Donadio S."/>
        </authorList>
    </citation>
    <scope>NUCLEOTIDE SEQUENCE</scope>
    <source>
        <strain evidence="1">ID150040</strain>
    </source>
</reference>
<dbReference type="RefSeq" id="WP_220211312.1">
    <property type="nucleotide sequence ID" value="NZ_BNJK01000003.1"/>
</dbReference>
<dbReference type="AlphaFoldDB" id="A0A8J3IYB0"/>
<name>A0A8J3IYB0_9CHLR</name>
<protein>
    <submittedName>
        <fullName evidence="1">Uncharacterized protein</fullName>
    </submittedName>
</protein>
<sequence length="168" mass="19520">MEQPVDTQALSTDQFYYALEFSSIPKIYTHDRVKAFILLANEYEKHLMGIYDHGKQQAIEDIERSYPTALRVLVGRLDAEIIRRREERKATCTHENGILSLYDKHQTDYTLQGGKPVANNEDLEPDLLYEVDFCCSQCDTCISYPDWRKAPEPIRTYASRCFHMESAT</sequence>
<organism evidence="1 2">
    <name type="scientific">Reticulibacter mediterranei</name>
    <dbReference type="NCBI Taxonomy" id="2778369"/>
    <lineage>
        <taxon>Bacteria</taxon>
        <taxon>Bacillati</taxon>
        <taxon>Chloroflexota</taxon>
        <taxon>Ktedonobacteria</taxon>
        <taxon>Ktedonobacterales</taxon>
        <taxon>Reticulibacteraceae</taxon>
        <taxon>Reticulibacter</taxon>
    </lineage>
</organism>